<accession>A0A843X5M2</accession>
<dbReference type="AlphaFoldDB" id="A0A843X5M2"/>
<sequence>MGAYEEGDRVVRPRGQVATDPSKGRDGSNAAYRTVVFTRSAPNSDNERTCSWIAVQNCLILTQGASKIENKLYGA</sequence>
<keyword evidence="3" id="KW-1185">Reference proteome</keyword>
<evidence type="ECO:0000313" key="2">
    <source>
        <dbReference type="EMBL" id="MQM14681.1"/>
    </source>
</evidence>
<name>A0A843X5M2_COLES</name>
<dbReference type="EMBL" id="NMUH01006188">
    <property type="protein sequence ID" value="MQM14681.1"/>
    <property type="molecule type" value="Genomic_DNA"/>
</dbReference>
<protein>
    <submittedName>
        <fullName evidence="2">Uncharacterized protein</fullName>
    </submittedName>
</protein>
<evidence type="ECO:0000313" key="3">
    <source>
        <dbReference type="Proteomes" id="UP000652761"/>
    </source>
</evidence>
<evidence type="ECO:0000256" key="1">
    <source>
        <dbReference type="SAM" id="MobiDB-lite"/>
    </source>
</evidence>
<reference evidence="2" key="1">
    <citation type="submission" date="2017-07" db="EMBL/GenBank/DDBJ databases">
        <title>Taro Niue Genome Assembly and Annotation.</title>
        <authorList>
            <person name="Atibalentja N."/>
            <person name="Keating K."/>
            <person name="Fields C.J."/>
        </authorList>
    </citation>
    <scope>NUCLEOTIDE SEQUENCE</scope>
    <source>
        <strain evidence="2">Niue_2</strain>
        <tissue evidence="2">Leaf</tissue>
    </source>
</reference>
<feature type="region of interest" description="Disordered" evidence="1">
    <location>
        <begin position="1"/>
        <end position="29"/>
    </location>
</feature>
<organism evidence="2 3">
    <name type="scientific">Colocasia esculenta</name>
    <name type="common">Wild taro</name>
    <name type="synonym">Arum esculentum</name>
    <dbReference type="NCBI Taxonomy" id="4460"/>
    <lineage>
        <taxon>Eukaryota</taxon>
        <taxon>Viridiplantae</taxon>
        <taxon>Streptophyta</taxon>
        <taxon>Embryophyta</taxon>
        <taxon>Tracheophyta</taxon>
        <taxon>Spermatophyta</taxon>
        <taxon>Magnoliopsida</taxon>
        <taxon>Liliopsida</taxon>
        <taxon>Araceae</taxon>
        <taxon>Aroideae</taxon>
        <taxon>Colocasieae</taxon>
        <taxon>Colocasia</taxon>
    </lineage>
</organism>
<gene>
    <name evidence="2" type="ORF">Taro_047613</name>
</gene>
<proteinExistence type="predicted"/>
<feature type="compositionally biased region" description="Basic and acidic residues" evidence="1">
    <location>
        <begin position="1"/>
        <end position="11"/>
    </location>
</feature>
<dbReference type="Proteomes" id="UP000652761">
    <property type="component" value="Unassembled WGS sequence"/>
</dbReference>
<comment type="caution">
    <text evidence="2">The sequence shown here is derived from an EMBL/GenBank/DDBJ whole genome shotgun (WGS) entry which is preliminary data.</text>
</comment>